<dbReference type="EMBL" id="BSFQ01000003">
    <property type="protein sequence ID" value="GLL09856.1"/>
    <property type="molecule type" value="Genomic_DNA"/>
</dbReference>
<reference evidence="2" key="2">
    <citation type="submission" date="2023-01" db="EMBL/GenBank/DDBJ databases">
        <authorList>
            <person name="Sun Q."/>
            <person name="Evtushenko L."/>
        </authorList>
    </citation>
    <scope>NUCLEOTIDE SEQUENCE</scope>
    <source>
        <strain evidence="2">VKM Ac-1069</strain>
    </source>
</reference>
<dbReference type="InterPro" id="IPR036527">
    <property type="entry name" value="SCP2_sterol-bd_dom_sf"/>
</dbReference>
<feature type="domain" description="SCP2" evidence="1">
    <location>
        <begin position="21"/>
        <end position="113"/>
    </location>
</feature>
<protein>
    <recommendedName>
        <fullName evidence="1">SCP2 domain-containing protein</fullName>
    </recommendedName>
</protein>
<evidence type="ECO:0000313" key="3">
    <source>
        <dbReference type="Proteomes" id="UP001143463"/>
    </source>
</evidence>
<dbReference type="Pfam" id="PF02036">
    <property type="entry name" value="SCP2"/>
    <property type="match status" value="1"/>
</dbReference>
<proteinExistence type="predicted"/>
<dbReference type="AlphaFoldDB" id="A0A9W6KXK8"/>
<dbReference type="Gene3D" id="3.30.1050.10">
    <property type="entry name" value="SCP2 sterol-binding domain"/>
    <property type="match status" value="1"/>
</dbReference>
<organism evidence="2 3">
    <name type="scientific">Pseudonocardia halophobica</name>
    <dbReference type="NCBI Taxonomy" id="29401"/>
    <lineage>
        <taxon>Bacteria</taxon>
        <taxon>Bacillati</taxon>
        <taxon>Actinomycetota</taxon>
        <taxon>Actinomycetes</taxon>
        <taxon>Pseudonocardiales</taxon>
        <taxon>Pseudonocardiaceae</taxon>
        <taxon>Pseudonocardia</taxon>
    </lineage>
</organism>
<evidence type="ECO:0000259" key="1">
    <source>
        <dbReference type="Pfam" id="PF02036"/>
    </source>
</evidence>
<name>A0A9W6KXK8_9PSEU</name>
<dbReference type="InterPro" id="IPR003033">
    <property type="entry name" value="SCP2_sterol-bd_dom"/>
</dbReference>
<accession>A0A9W6KXK8</accession>
<comment type="caution">
    <text evidence="2">The sequence shown here is derived from an EMBL/GenBank/DDBJ whole genome shotgun (WGS) entry which is preliminary data.</text>
</comment>
<dbReference type="RefSeq" id="WP_037043668.1">
    <property type="nucleotide sequence ID" value="NZ_BAAAUZ010000011.1"/>
</dbReference>
<evidence type="ECO:0000313" key="2">
    <source>
        <dbReference type="EMBL" id="GLL09856.1"/>
    </source>
</evidence>
<dbReference type="SUPFAM" id="SSF55718">
    <property type="entry name" value="SCP-like"/>
    <property type="match status" value="1"/>
</dbReference>
<sequence length="135" mass="14793">MPGFANEDELYKYVGGIFEKAFADPELAPKMEATGMVFATRCTDPDSVVVIDMVNRKVYKGSEGGPEPDASLIMSTETANAYWQGKVNLPFAMARNKVRVEGNVAKLLALSPLGKKLYPQYVETLKADGRDDLLV</sequence>
<dbReference type="Proteomes" id="UP001143463">
    <property type="component" value="Unassembled WGS sequence"/>
</dbReference>
<gene>
    <name evidence="2" type="ORF">GCM10017577_09960</name>
</gene>
<keyword evidence="3" id="KW-1185">Reference proteome</keyword>
<reference evidence="2" key="1">
    <citation type="journal article" date="2014" name="Int. J. Syst. Evol. Microbiol.">
        <title>Complete genome sequence of Corynebacterium casei LMG S-19264T (=DSM 44701T), isolated from a smear-ripened cheese.</title>
        <authorList>
            <consortium name="US DOE Joint Genome Institute (JGI-PGF)"/>
            <person name="Walter F."/>
            <person name="Albersmeier A."/>
            <person name="Kalinowski J."/>
            <person name="Ruckert C."/>
        </authorList>
    </citation>
    <scope>NUCLEOTIDE SEQUENCE</scope>
    <source>
        <strain evidence="2">VKM Ac-1069</strain>
    </source>
</reference>